<proteinExistence type="predicted"/>
<name>A0A1G5EGL9_9GAMM</name>
<dbReference type="EMBL" id="FMUT01000003">
    <property type="protein sequence ID" value="SCY25588.1"/>
    <property type="molecule type" value="Genomic_DNA"/>
</dbReference>
<dbReference type="Proteomes" id="UP000183031">
    <property type="component" value="Unassembled WGS sequence"/>
</dbReference>
<keyword evidence="2" id="KW-1185">Reference proteome</keyword>
<comment type="caution">
    <text evidence="1">The sequence shown here is derived from an EMBL/GenBank/DDBJ whole genome shotgun (WGS) entry which is preliminary data.</text>
</comment>
<gene>
    <name evidence="1" type="ORF">SAMN02927935_01155</name>
</gene>
<reference evidence="1 2" key="1">
    <citation type="submission" date="2016-10" db="EMBL/GenBank/DDBJ databases">
        <authorList>
            <person name="Varghese N."/>
            <person name="Submissions S."/>
        </authorList>
    </citation>
    <scope>NUCLEOTIDE SEQUENCE [LARGE SCALE GENOMIC DNA]</scope>
    <source>
        <strain evidence="1 2">CGMCC 1.6853</strain>
    </source>
</reference>
<sequence>MAGKTKKKPAIVVAGLTTYTPYWQIEAYFFINGLAQIDA</sequence>
<evidence type="ECO:0000313" key="2">
    <source>
        <dbReference type="Proteomes" id="UP000183031"/>
    </source>
</evidence>
<organism evidence="1 2">
    <name type="scientific">Serratia nematodiphila</name>
    <dbReference type="NCBI Taxonomy" id="458197"/>
    <lineage>
        <taxon>Bacteria</taxon>
        <taxon>Pseudomonadati</taxon>
        <taxon>Pseudomonadota</taxon>
        <taxon>Gammaproteobacteria</taxon>
        <taxon>Enterobacterales</taxon>
        <taxon>Yersiniaceae</taxon>
        <taxon>Serratia</taxon>
    </lineage>
</organism>
<accession>A0A1G5EGL9</accession>
<evidence type="ECO:0000313" key="1">
    <source>
        <dbReference type="EMBL" id="SCY25588.1"/>
    </source>
</evidence>
<protein>
    <submittedName>
        <fullName evidence="1">Uncharacterized protein</fullName>
    </submittedName>
</protein>